<keyword evidence="3 5" id="KW-1133">Transmembrane helix</keyword>
<feature type="transmembrane region" description="Helical" evidence="5">
    <location>
        <begin position="29"/>
        <end position="48"/>
    </location>
</feature>
<evidence type="ECO:0000256" key="3">
    <source>
        <dbReference type="ARBA" id="ARBA00022989"/>
    </source>
</evidence>
<accession>A0A1G6LCJ2</accession>
<feature type="transmembrane region" description="Helical" evidence="5">
    <location>
        <begin position="109"/>
        <end position="129"/>
    </location>
</feature>
<dbReference type="EMBL" id="FMYM01000008">
    <property type="protein sequence ID" value="SDC40667.1"/>
    <property type="molecule type" value="Genomic_DNA"/>
</dbReference>
<feature type="domain" description="Yip1" evidence="6">
    <location>
        <begin position="6"/>
        <end position="203"/>
    </location>
</feature>
<comment type="subcellular location">
    <subcellularLocation>
        <location evidence="1">Membrane</location>
        <topology evidence="1">Multi-pass membrane protein</topology>
    </subcellularLocation>
</comment>
<protein>
    <submittedName>
        <fullName evidence="7">Yip1 domain-containing protein</fullName>
    </submittedName>
</protein>
<keyword evidence="2 5" id="KW-0812">Transmembrane</keyword>
<feature type="transmembrane region" description="Helical" evidence="5">
    <location>
        <begin position="54"/>
        <end position="81"/>
    </location>
</feature>
<organism evidence="7 8">
    <name type="scientific">Shouchella lonarensis</name>
    <dbReference type="NCBI Taxonomy" id="1464122"/>
    <lineage>
        <taxon>Bacteria</taxon>
        <taxon>Bacillati</taxon>
        <taxon>Bacillota</taxon>
        <taxon>Bacilli</taxon>
        <taxon>Bacillales</taxon>
        <taxon>Bacillaceae</taxon>
        <taxon>Shouchella</taxon>
    </lineage>
</organism>
<dbReference type="STRING" id="1464122.SAMN05421737_10874"/>
<evidence type="ECO:0000256" key="1">
    <source>
        <dbReference type="ARBA" id="ARBA00004141"/>
    </source>
</evidence>
<proteinExistence type="predicted"/>
<dbReference type="Pfam" id="PF04893">
    <property type="entry name" value="Yip1"/>
    <property type="match status" value="1"/>
</dbReference>
<keyword evidence="8" id="KW-1185">Reference proteome</keyword>
<evidence type="ECO:0000259" key="6">
    <source>
        <dbReference type="Pfam" id="PF04893"/>
    </source>
</evidence>
<feature type="transmembrane region" description="Helical" evidence="5">
    <location>
        <begin position="149"/>
        <end position="173"/>
    </location>
</feature>
<evidence type="ECO:0000256" key="4">
    <source>
        <dbReference type="ARBA" id="ARBA00023136"/>
    </source>
</evidence>
<sequence length="216" mass="24158">MGNWFRVWVQPRQVMKEELARTENETGKFILIAIIGGFLSLFVGYQHLGSSMPTFLFVFLLALGGSWIVGLLSLYVMSWLYKWIGSWIGGKGTSLDLRKAVVHGNLKPGIIMSVIALPFVFMVGEAYFISTSNEHFRFIEETFTPLQVWATMALGLTQFAGLVWMIVISLHAIGEAHQFSAWKSLLMMVIMVALLVGLALLLVIPVMLLMAFFGSF</sequence>
<evidence type="ECO:0000256" key="2">
    <source>
        <dbReference type="ARBA" id="ARBA00022692"/>
    </source>
</evidence>
<name>A0A1G6LCJ2_9BACI</name>
<reference evidence="8" key="1">
    <citation type="submission" date="2016-09" db="EMBL/GenBank/DDBJ databases">
        <authorList>
            <person name="Varghese N."/>
            <person name="Submissions S."/>
        </authorList>
    </citation>
    <scope>NUCLEOTIDE SEQUENCE [LARGE SCALE GENOMIC DNA]</scope>
    <source>
        <strain evidence="8">25nlg</strain>
    </source>
</reference>
<evidence type="ECO:0000313" key="7">
    <source>
        <dbReference type="EMBL" id="SDC40667.1"/>
    </source>
</evidence>
<evidence type="ECO:0000256" key="5">
    <source>
        <dbReference type="SAM" id="Phobius"/>
    </source>
</evidence>
<dbReference type="GO" id="GO:0016020">
    <property type="term" value="C:membrane"/>
    <property type="evidence" value="ECO:0007669"/>
    <property type="project" value="UniProtKB-SubCell"/>
</dbReference>
<dbReference type="OrthoDB" id="2987623at2"/>
<evidence type="ECO:0000313" key="8">
    <source>
        <dbReference type="Proteomes" id="UP000242662"/>
    </source>
</evidence>
<dbReference type="RefSeq" id="WP_090776082.1">
    <property type="nucleotide sequence ID" value="NZ_FMYM01000008.1"/>
</dbReference>
<dbReference type="Proteomes" id="UP000242662">
    <property type="component" value="Unassembled WGS sequence"/>
</dbReference>
<keyword evidence="4 5" id="KW-0472">Membrane</keyword>
<feature type="transmembrane region" description="Helical" evidence="5">
    <location>
        <begin position="185"/>
        <end position="213"/>
    </location>
</feature>
<dbReference type="AlphaFoldDB" id="A0A1G6LCJ2"/>
<dbReference type="InterPro" id="IPR006977">
    <property type="entry name" value="Yip1_dom"/>
</dbReference>
<gene>
    <name evidence="7" type="ORF">SAMN05421737_10874</name>
</gene>